<feature type="domain" description="3-hydroxyacyl-CoA dehydrogenase C-terminal" evidence="4">
    <location>
        <begin position="189"/>
        <end position="235"/>
    </location>
</feature>
<evidence type="ECO:0008006" key="8">
    <source>
        <dbReference type="Google" id="ProtNLM"/>
    </source>
</evidence>
<dbReference type="Gene3D" id="3.40.50.720">
    <property type="entry name" value="NAD(P)-binding Rossmann-like Domain"/>
    <property type="match status" value="1"/>
</dbReference>
<dbReference type="SUPFAM" id="SSF51735">
    <property type="entry name" value="NAD(P)-binding Rossmann-fold domains"/>
    <property type="match status" value="1"/>
</dbReference>
<dbReference type="Pfam" id="PF00725">
    <property type="entry name" value="3HCDH"/>
    <property type="match status" value="1"/>
</dbReference>
<dbReference type="GO" id="GO:0050104">
    <property type="term" value="F:L-gulonate 3-dehydrogenase activity"/>
    <property type="evidence" value="ECO:0007669"/>
    <property type="project" value="TreeGrafter"/>
</dbReference>
<evidence type="ECO:0000256" key="3">
    <source>
        <dbReference type="SAM" id="Phobius"/>
    </source>
</evidence>
<dbReference type="EMBL" id="JAPEVB010000006">
    <property type="protein sequence ID" value="KAJ4386010.1"/>
    <property type="molecule type" value="Genomic_DNA"/>
</dbReference>
<dbReference type="PANTHER" id="PTHR48075:SF1">
    <property type="entry name" value="LAMBDA-CRYSTALLIN HOMOLOG"/>
    <property type="match status" value="1"/>
</dbReference>
<evidence type="ECO:0000313" key="6">
    <source>
        <dbReference type="EMBL" id="KAJ4386010.1"/>
    </source>
</evidence>
<keyword evidence="3" id="KW-0472">Membrane</keyword>
<dbReference type="InterPro" id="IPR008927">
    <property type="entry name" value="6-PGluconate_DH-like_C_sf"/>
</dbReference>
<evidence type="ECO:0000259" key="5">
    <source>
        <dbReference type="Pfam" id="PF02737"/>
    </source>
</evidence>
<dbReference type="Gene3D" id="1.10.1040.10">
    <property type="entry name" value="N-(1-d-carboxylethyl)-l-norvaline Dehydrogenase, domain 2"/>
    <property type="match status" value="1"/>
</dbReference>
<keyword evidence="2" id="KW-0560">Oxidoreductase</keyword>
<dbReference type="GO" id="GO:0070403">
    <property type="term" value="F:NAD+ binding"/>
    <property type="evidence" value="ECO:0007669"/>
    <property type="project" value="InterPro"/>
</dbReference>
<evidence type="ECO:0000256" key="2">
    <source>
        <dbReference type="ARBA" id="ARBA00023002"/>
    </source>
</evidence>
<name>A0A9W8YIN1_9PEZI</name>
<dbReference type="InterPro" id="IPR006108">
    <property type="entry name" value="3HC_DH_C"/>
</dbReference>
<comment type="similarity">
    <text evidence="1">Belongs to the 3-hydroxyacyl-CoA dehydrogenase family.</text>
</comment>
<evidence type="ECO:0000256" key="1">
    <source>
        <dbReference type="ARBA" id="ARBA00009463"/>
    </source>
</evidence>
<dbReference type="InterPro" id="IPR006176">
    <property type="entry name" value="3-OHacyl-CoA_DH_NAD-bd"/>
</dbReference>
<sequence>MSSIKTVGVVSTGVIGSSFIALFLSHGLRVLVCSPSGSPTAEFRLASYLERIWPTIPPHSLSPGASSSNYQFVGTSFEGYYDQIDFVQENTPERLDLKRALLASLDANLRPGVIIASSTSGIVASALIADCSWHPERILVGHPYNPPHLIPLVEVVPHPGCNAGVCERALEFYRSVGRKPVLVRKEVPGFVANRLQAVLLREAFSLVLDGVVTAEELDTCVTDGPGARWPFIGPFMTNVLGGGGGKGGFRHLISHIATTAQVWLDDIDAKRITIGQDEDEMNRLDASVQDMLKGRDTAEVQKQLGMSLIGLLQLKDEAHKPSSDH</sequence>
<dbReference type="AlphaFoldDB" id="A0A9W8YIN1"/>
<dbReference type="Proteomes" id="UP001140453">
    <property type="component" value="Unassembled WGS sequence"/>
</dbReference>
<dbReference type="SUPFAM" id="SSF48179">
    <property type="entry name" value="6-phosphogluconate dehydrogenase C-terminal domain-like"/>
    <property type="match status" value="1"/>
</dbReference>
<feature type="domain" description="3-hydroxyacyl-CoA dehydrogenase NAD binding" evidence="5">
    <location>
        <begin position="6"/>
        <end position="186"/>
    </location>
</feature>
<evidence type="ECO:0000259" key="4">
    <source>
        <dbReference type="Pfam" id="PF00725"/>
    </source>
</evidence>
<keyword evidence="7" id="KW-1185">Reference proteome</keyword>
<organism evidence="6 7">
    <name type="scientific">Gnomoniopsis smithogilvyi</name>
    <dbReference type="NCBI Taxonomy" id="1191159"/>
    <lineage>
        <taxon>Eukaryota</taxon>
        <taxon>Fungi</taxon>
        <taxon>Dikarya</taxon>
        <taxon>Ascomycota</taxon>
        <taxon>Pezizomycotina</taxon>
        <taxon>Sordariomycetes</taxon>
        <taxon>Sordariomycetidae</taxon>
        <taxon>Diaporthales</taxon>
        <taxon>Gnomoniaceae</taxon>
        <taxon>Gnomoniopsis</taxon>
    </lineage>
</organism>
<dbReference type="InterPro" id="IPR013328">
    <property type="entry name" value="6PGD_dom2"/>
</dbReference>
<evidence type="ECO:0000313" key="7">
    <source>
        <dbReference type="Proteomes" id="UP001140453"/>
    </source>
</evidence>
<dbReference type="OrthoDB" id="2021159at2759"/>
<proteinExistence type="inferred from homology"/>
<protein>
    <recommendedName>
        <fullName evidence="8">3-hydroxyacyl-CoA dehyrogenase</fullName>
    </recommendedName>
</protein>
<comment type="caution">
    <text evidence="6">The sequence shown here is derived from an EMBL/GenBank/DDBJ whole genome shotgun (WGS) entry which is preliminary data.</text>
</comment>
<accession>A0A9W8YIN1</accession>
<gene>
    <name evidence="6" type="ORF">N0V93_008901</name>
</gene>
<keyword evidence="3" id="KW-1133">Transmembrane helix</keyword>
<keyword evidence="3" id="KW-0812">Transmembrane</keyword>
<feature type="transmembrane region" description="Helical" evidence="3">
    <location>
        <begin position="7"/>
        <end position="28"/>
    </location>
</feature>
<reference evidence="6" key="1">
    <citation type="submission" date="2022-10" db="EMBL/GenBank/DDBJ databases">
        <title>Tapping the CABI collections for fungal endophytes: first genome assemblies for Collariella, Neodidymelliopsis, Ascochyta clinopodiicola, Didymella pomorum, Didymosphaeria variabile, Neocosmospora piperis and Neocucurbitaria cava.</title>
        <authorList>
            <person name="Hill R."/>
        </authorList>
    </citation>
    <scope>NUCLEOTIDE SEQUENCE</scope>
    <source>
        <strain evidence="6">IMI 355082</strain>
    </source>
</reference>
<dbReference type="InterPro" id="IPR036291">
    <property type="entry name" value="NAD(P)-bd_dom_sf"/>
</dbReference>
<dbReference type="Pfam" id="PF02737">
    <property type="entry name" value="3HCDH_N"/>
    <property type="match status" value="1"/>
</dbReference>
<dbReference type="PANTHER" id="PTHR48075">
    <property type="entry name" value="3-HYDROXYACYL-COA DEHYDROGENASE FAMILY PROTEIN"/>
    <property type="match status" value="1"/>
</dbReference>
<dbReference type="GO" id="GO:0006631">
    <property type="term" value="P:fatty acid metabolic process"/>
    <property type="evidence" value="ECO:0007669"/>
    <property type="project" value="InterPro"/>
</dbReference>